<keyword evidence="1" id="KW-1133">Transmembrane helix</keyword>
<evidence type="ECO:0000313" key="2">
    <source>
        <dbReference type="EMBL" id="GAA0597328.1"/>
    </source>
</evidence>
<dbReference type="EMBL" id="BAAAHD010000090">
    <property type="protein sequence ID" value="GAA0597328.1"/>
    <property type="molecule type" value="Genomic_DNA"/>
</dbReference>
<reference evidence="3" key="1">
    <citation type="journal article" date="2019" name="Int. J. Syst. Evol. Microbiol.">
        <title>The Global Catalogue of Microorganisms (GCM) 10K type strain sequencing project: providing services to taxonomists for standard genome sequencing and annotation.</title>
        <authorList>
            <consortium name="The Broad Institute Genomics Platform"/>
            <consortium name="The Broad Institute Genome Sequencing Center for Infectious Disease"/>
            <person name="Wu L."/>
            <person name="Ma J."/>
        </authorList>
    </citation>
    <scope>NUCLEOTIDE SEQUENCE [LARGE SCALE GENOMIC DNA]</scope>
    <source>
        <strain evidence="3">JCM 10667</strain>
    </source>
</reference>
<keyword evidence="3" id="KW-1185">Reference proteome</keyword>
<evidence type="ECO:0000313" key="3">
    <source>
        <dbReference type="Proteomes" id="UP001501427"/>
    </source>
</evidence>
<gene>
    <name evidence="2" type="ORF">GCM10009546_69180</name>
</gene>
<protein>
    <submittedName>
        <fullName evidence="2">Uncharacterized protein</fullName>
    </submittedName>
</protein>
<dbReference type="Proteomes" id="UP001501427">
    <property type="component" value="Unassembled WGS sequence"/>
</dbReference>
<keyword evidence="1" id="KW-0812">Transmembrane</keyword>
<comment type="caution">
    <text evidence="2">The sequence shown here is derived from an EMBL/GenBank/DDBJ whole genome shotgun (WGS) entry which is preliminary data.</text>
</comment>
<keyword evidence="1" id="KW-0472">Membrane</keyword>
<organism evidence="2 3">
    <name type="scientific">Actinomadura livida</name>
    <dbReference type="NCBI Taxonomy" id="79909"/>
    <lineage>
        <taxon>Bacteria</taxon>
        <taxon>Bacillati</taxon>
        <taxon>Actinomycetota</taxon>
        <taxon>Actinomycetes</taxon>
        <taxon>Streptosporangiales</taxon>
        <taxon>Thermomonosporaceae</taxon>
        <taxon>Actinomadura</taxon>
    </lineage>
</organism>
<evidence type="ECO:0000256" key="1">
    <source>
        <dbReference type="SAM" id="Phobius"/>
    </source>
</evidence>
<feature type="transmembrane region" description="Helical" evidence="1">
    <location>
        <begin position="12"/>
        <end position="35"/>
    </location>
</feature>
<accession>A0ABP3QTW2</accession>
<proteinExistence type="predicted"/>
<name>A0ABP3QTW2_9ACTN</name>
<sequence>MTGRMRRALPTSLAIIAGLVIVVLCLLVPVLLLLRLDDDELARWSDIGQAVSPVTVFFSGTASLASRPRS</sequence>